<feature type="transmembrane region" description="Helical" evidence="1">
    <location>
        <begin position="161"/>
        <end position="181"/>
    </location>
</feature>
<feature type="transmembrane region" description="Helical" evidence="1">
    <location>
        <begin position="360"/>
        <end position="378"/>
    </location>
</feature>
<protein>
    <submittedName>
        <fullName evidence="2">Uncharacterized protein</fullName>
    </submittedName>
</protein>
<keyword evidence="1" id="KW-0472">Membrane</keyword>
<dbReference type="EMBL" id="BPTT01000001">
    <property type="protein sequence ID" value="GJG32848.1"/>
    <property type="molecule type" value="Genomic_DNA"/>
</dbReference>
<dbReference type="AlphaFoldDB" id="A0AA37I112"/>
<feature type="transmembrane region" description="Helical" evidence="1">
    <location>
        <begin position="301"/>
        <end position="325"/>
    </location>
</feature>
<dbReference type="RefSeq" id="WP_013064801.1">
    <property type="nucleotide sequence ID" value="NZ_BPTT01000001.1"/>
</dbReference>
<feature type="transmembrane region" description="Helical" evidence="1">
    <location>
        <begin position="211"/>
        <end position="227"/>
    </location>
</feature>
<feature type="transmembrane region" description="Helical" evidence="1">
    <location>
        <begin position="232"/>
        <end position="249"/>
    </location>
</feature>
<feature type="transmembrane region" description="Helical" evidence="1">
    <location>
        <begin position="337"/>
        <end position="354"/>
    </location>
</feature>
<dbReference type="GeneID" id="31499989"/>
<name>A0AA37I112_XYLRU</name>
<feature type="transmembrane region" description="Helical" evidence="1">
    <location>
        <begin position="55"/>
        <end position="72"/>
    </location>
</feature>
<evidence type="ECO:0000313" key="3">
    <source>
        <dbReference type="Proteomes" id="UP000887097"/>
    </source>
</evidence>
<feature type="transmembrane region" description="Helical" evidence="1">
    <location>
        <begin position="101"/>
        <end position="122"/>
    </location>
</feature>
<evidence type="ECO:0000313" key="2">
    <source>
        <dbReference type="EMBL" id="GJG32848.1"/>
    </source>
</evidence>
<keyword evidence="1" id="KW-1133">Transmembrane helix</keyword>
<proteinExistence type="predicted"/>
<organism evidence="2 3">
    <name type="scientific">Xylanibacter ruminicola</name>
    <name type="common">Prevotella ruminicola</name>
    <dbReference type="NCBI Taxonomy" id="839"/>
    <lineage>
        <taxon>Bacteria</taxon>
        <taxon>Pseudomonadati</taxon>
        <taxon>Bacteroidota</taxon>
        <taxon>Bacteroidia</taxon>
        <taxon>Bacteroidales</taxon>
        <taxon>Prevotellaceae</taxon>
        <taxon>Xylanibacter</taxon>
    </lineage>
</organism>
<keyword evidence="1" id="KW-0812">Transmembrane</keyword>
<accession>A0AA37I112</accession>
<comment type="caution">
    <text evidence="2">The sequence shown here is derived from an EMBL/GenBank/DDBJ whole genome shotgun (WGS) entry which is preliminary data.</text>
</comment>
<gene>
    <name evidence="2" type="ORF">PRMUPPPA20_09570</name>
</gene>
<sequence>MNIGVVFIYLVTFSLMFYFTPVLYHVNASVLNAFMELSTIGLCIFRTKEIFNNKILLPVFIYMFALFLGAFVLFPKSVSYYFGFASPMLLCLSIKNEDYRYLKPLFVLIVALLISNVLIAYYERFSMTHLFEVNAKVNKMDLLSEIYDDVNDENHYRAMALFGHPLTNSNILMFLSFAVYFSKIMPSILNKIFLFVSLLSIFYAFQSRGAAIISVLLLIIVFWRDLMKQNNILKVLELFIIGLIIFYIFENIEEIAPRFIANGADDESSMYRIWTLNFYLSLPFTDKLLGGVENPFGENGIIMILGEYGMIVGGIFVLSALIIWWKVLKGLPVIEKLVLYVGFVLLASMNNNLYYMMVPAMYMITVLFISRASLYRNLSKK</sequence>
<dbReference type="Proteomes" id="UP000887097">
    <property type="component" value="Unassembled WGS sequence"/>
</dbReference>
<evidence type="ECO:0000256" key="1">
    <source>
        <dbReference type="SAM" id="Phobius"/>
    </source>
</evidence>
<feature type="transmembrane region" description="Helical" evidence="1">
    <location>
        <begin position="6"/>
        <end position="26"/>
    </location>
</feature>
<reference evidence="2" key="1">
    <citation type="submission" date="2021-08" db="EMBL/GenBank/DDBJ databases">
        <title>Prevotella lacticifex sp. nov., isolated from rumen of cow.</title>
        <authorList>
            <person name="Shinkai T."/>
            <person name="Ikeyama N."/>
            <person name="Kumagai M."/>
            <person name="Ohmori H."/>
            <person name="Sakamoto M."/>
            <person name="Ohkuma M."/>
            <person name="Mitsumori M."/>
        </authorList>
    </citation>
    <scope>NUCLEOTIDE SEQUENCE</scope>
    <source>
        <strain evidence="2">JCM 8259</strain>
    </source>
</reference>